<reference evidence="9" key="1">
    <citation type="journal article" date="2011" name="J. Bacteriol.">
        <title>Genome sequences of eight morphologically diverse alphaproteobacteria.</title>
        <authorList>
            <consortium name="US DOE Joint Genome Institute"/>
            <person name="Brown P.J."/>
            <person name="Kysela D.T."/>
            <person name="Buechlein A."/>
            <person name="Hemmerich C."/>
            <person name="Brun Y.V."/>
        </authorList>
    </citation>
    <scope>NUCLEOTIDE SEQUENCE [LARGE SCALE GENOMIC DNA]</scope>
    <source>
        <strain evidence="9">ATCC 15264 / DSM 4735 / LMG 14903 / NBRC 16000 / CB 81</strain>
    </source>
</reference>
<dbReference type="BioCyc" id="BSUB633149:G1GM8-932-MONOMER"/>
<dbReference type="HOGENOM" id="CLU_1530570_0_0_5"/>
<dbReference type="InterPro" id="IPR038418">
    <property type="entry name" value="6-PTP_synth/QueD_sf"/>
</dbReference>
<evidence type="ECO:0000256" key="5">
    <source>
        <dbReference type="ARBA" id="ARBA00018141"/>
    </source>
</evidence>
<dbReference type="UniPathway" id="UPA00391"/>
<dbReference type="InParanoid" id="D9QN44"/>
<dbReference type="SUPFAM" id="SSF55620">
    <property type="entry name" value="Tetrahydrobiopterin biosynthesis enzymes-like"/>
    <property type="match status" value="1"/>
</dbReference>
<dbReference type="Pfam" id="PF01242">
    <property type="entry name" value="PTPS"/>
    <property type="match status" value="1"/>
</dbReference>
<comment type="function">
    <text evidence="1">Catalyzes the conversion of 7,8-dihydroneopterin triphosphate (H2NTP) to 6-carboxy-5,6,7,8-tetrahydropterin (CPH4) and acetaldehyde.</text>
</comment>
<dbReference type="Proteomes" id="UP000002696">
    <property type="component" value="Chromosome"/>
</dbReference>
<protein>
    <recommendedName>
        <fullName evidence="5">6-carboxy-5,6,7,8-tetrahydropterin synthase</fullName>
        <ecNumber evidence="4">4.1.2.50</ecNumber>
    </recommendedName>
    <alternativeName>
        <fullName evidence="6">Queuosine biosynthesis protein QueD</fullName>
    </alternativeName>
</protein>
<gene>
    <name evidence="8" type="ordered locus">Bresu_0932</name>
</gene>
<proteinExistence type="inferred from homology"/>
<dbReference type="AlphaFoldDB" id="D9QN44"/>
<dbReference type="OrthoDB" id="7171471at2"/>
<dbReference type="eggNOG" id="COG0720">
    <property type="taxonomic scope" value="Bacteria"/>
</dbReference>
<evidence type="ECO:0000256" key="6">
    <source>
        <dbReference type="ARBA" id="ARBA00031449"/>
    </source>
</evidence>
<dbReference type="Gene3D" id="3.30.479.10">
    <property type="entry name" value="6-pyruvoyl tetrahydropterin synthase/QueD"/>
    <property type="match status" value="1"/>
</dbReference>
<name>D9QN44_BRESC</name>
<sequence>MPQVRFTRRFSMAHRLLADAGSRCAVPHGHNEFVTVTLATDAAIDFGGSNYVASFETLKKRWHGFIDGAVDHAFQVGSADPLLDWFRTHEPHRLGQLMVFEGDPTTEAFAIALRRKLDAFLADDGSPYRCVELALEETPTNTIVMGEHLSAAERGWAAGSWMDRPDMSINDLSLA</sequence>
<evidence type="ECO:0000313" key="8">
    <source>
        <dbReference type="EMBL" id="ADL00245.1"/>
    </source>
</evidence>
<evidence type="ECO:0000256" key="3">
    <source>
        <dbReference type="ARBA" id="ARBA00008900"/>
    </source>
</evidence>
<comment type="catalytic activity">
    <reaction evidence="7">
        <text>7,8-dihydroneopterin 3'-triphosphate + H2O = 6-carboxy-5,6,7,8-tetrahydropterin + triphosphate + acetaldehyde + 2 H(+)</text>
        <dbReference type="Rhea" id="RHEA:27966"/>
        <dbReference type="ChEBI" id="CHEBI:15343"/>
        <dbReference type="ChEBI" id="CHEBI:15377"/>
        <dbReference type="ChEBI" id="CHEBI:15378"/>
        <dbReference type="ChEBI" id="CHEBI:18036"/>
        <dbReference type="ChEBI" id="CHEBI:58462"/>
        <dbReference type="ChEBI" id="CHEBI:61032"/>
        <dbReference type="EC" id="4.1.2.50"/>
    </reaction>
</comment>
<evidence type="ECO:0000313" key="9">
    <source>
        <dbReference type="Proteomes" id="UP000002696"/>
    </source>
</evidence>
<dbReference type="GO" id="GO:0070497">
    <property type="term" value="F:6-carboxytetrahydropterin synthase activity"/>
    <property type="evidence" value="ECO:0007669"/>
    <property type="project" value="UniProtKB-EC"/>
</dbReference>
<comment type="similarity">
    <text evidence="3">Belongs to the PTPS family. QueD subfamily.</text>
</comment>
<dbReference type="KEGG" id="bsb:Bresu_0932"/>
<dbReference type="EMBL" id="CP002102">
    <property type="protein sequence ID" value="ADL00245.1"/>
    <property type="molecule type" value="Genomic_DNA"/>
</dbReference>
<dbReference type="STRING" id="633149.Bresu_0932"/>
<comment type="pathway">
    <text evidence="2">Purine metabolism; 7-cyano-7-deazaguanine biosynthesis.</text>
</comment>
<dbReference type="EC" id="4.1.2.50" evidence="4"/>
<organism evidence="8 9">
    <name type="scientific">Brevundimonas subvibrioides (strain ATCC 15264 / DSM 4735 / LMG 14903 / NBRC 16000 / CB 81)</name>
    <name type="common">Caulobacter subvibrioides</name>
    <dbReference type="NCBI Taxonomy" id="633149"/>
    <lineage>
        <taxon>Bacteria</taxon>
        <taxon>Pseudomonadati</taxon>
        <taxon>Pseudomonadota</taxon>
        <taxon>Alphaproteobacteria</taxon>
        <taxon>Caulobacterales</taxon>
        <taxon>Caulobacteraceae</taxon>
        <taxon>Brevundimonas</taxon>
    </lineage>
</organism>
<evidence type="ECO:0000256" key="7">
    <source>
        <dbReference type="ARBA" id="ARBA00048807"/>
    </source>
</evidence>
<dbReference type="InterPro" id="IPR007115">
    <property type="entry name" value="6-PTP_synth/QueD"/>
</dbReference>
<evidence type="ECO:0000256" key="1">
    <source>
        <dbReference type="ARBA" id="ARBA00002285"/>
    </source>
</evidence>
<keyword evidence="9" id="KW-1185">Reference proteome</keyword>
<accession>D9QN44</accession>
<evidence type="ECO:0000256" key="2">
    <source>
        <dbReference type="ARBA" id="ARBA00005061"/>
    </source>
</evidence>
<dbReference type="RefSeq" id="WP_013268348.1">
    <property type="nucleotide sequence ID" value="NC_014375.1"/>
</dbReference>
<evidence type="ECO:0000256" key="4">
    <source>
        <dbReference type="ARBA" id="ARBA00012982"/>
    </source>
</evidence>